<accession>A0A4S2KF96</accession>
<feature type="coiled-coil region" evidence="1">
    <location>
        <begin position="204"/>
        <end position="239"/>
    </location>
</feature>
<feature type="region of interest" description="Disordered" evidence="2">
    <location>
        <begin position="1"/>
        <end position="25"/>
    </location>
</feature>
<proteinExistence type="predicted"/>
<dbReference type="Proteomes" id="UP000310200">
    <property type="component" value="Unassembled WGS sequence"/>
</dbReference>
<keyword evidence="1" id="KW-0175">Coiled coil</keyword>
<keyword evidence="4" id="KW-1185">Reference proteome</keyword>
<evidence type="ECO:0000313" key="4">
    <source>
        <dbReference type="Proteomes" id="UP000310200"/>
    </source>
</evidence>
<protein>
    <submittedName>
        <fullName evidence="3">Uncharacterized protein</fullName>
    </submittedName>
</protein>
<dbReference type="AlphaFoldDB" id="A0A4S2KF96"/>
<comment type="caution">
    <text evidence="3">The sequence shown here is derived from an EMBL/GenBank/DDBJ whole genome shotgun (WGS) entry which is preliminary data.</text>
</comment>
<evidence type="ECO:0000256" key="2">
    <source>
        <dbReference type="SAM" id="MobiDB-lite"/>
    </source>
</evidence>
<reference evidence="3 4" key="1">
    <citation type="journal article" date="2019" name="Philos. Trans. R. Soc. Lond., B, Biol. Sci.">
        <title>Ant behaviour and brain gene expression of defending hosts depend on the ecological success of the intruding social parasite.</title>
        <authorList>
            <person name="Kaur R."/>
            <person name="Stoldt M."/>
            <person name="Jongepier E."/>
            <person name="Feldmeyer B."/>
            <person name="Menzel F."/>
            <person name="Bornberg-Bauer E."/>
            <person name="Foitzik S."/>
        </authorList>
    </citation>
    <scope>NUCLEOTIDE SEQUENCE [LARGE SCALE GENOMIC DNA]</scope>
    <source>
        <tissue evidence="3">Whole body</tissue>
    </source>
</reference>
<organism evidence="3 4">
    <name type="scientific">Temnothorax longispinosus</name>
    <dbReference type="NCBI Taxonomy" id="300112"/>
    <lineage>
        <taxon>Eukaryota</taxon>
        <taxon>Metazoa</taxon>
        <taxon>Ecdysozoa</taxon>
        <taxon>Arthropoda</taxon>
        <taxon>Hexapoda</taxon>
        <taxon>Insecta</taxon>
        <taxon>Pterygota</taxon>
        <taxon>Neoptera</taxon>
        <taxon>Endopterygota</taxon>
        <taxon>Hymenoptera</taxon>
        <taxon>Apocrita</taxon>
        <taxon>Aculeata</taxon>
        <taxon>Formicoidea</taxon>
        <taxon>Formicidae</taxon>
        <taxon>Myrmicinae</taxon>
        <taxon>Temnothorax</taxon>
    </lineage>
</organism>
<name>A0A4S2KF96_9HYME</name>
<sequence length="320" mass="36109">MDVRHVSSAEVAPVVSNDAPQNSESRNWKIRKCHLEKRDDTRNETGTQDVIGNIPAIYIDTSDEDDVSEGLSGDVERTETQLSPATDLGSSAVDCGKEFASALHERAQELWSEMTSLREKLNKEAALWKREKEEFHLLRQRSDALAFEEATAAARAAAAAYAVESPLSSDLGNIVDITSEQSIRELAILEYEKNLAKYHDRHSVEQAEQRYNSYKRVLVDAYRQKLSEVERLCDEELENIRQNANCLQPFKEIASQWSIDENDHGDSQRGCDSPPESAEPSKIIETISLSNDWCIYGTLDNEVNMIPEILSARFKREEAT</sequence>
<dbReference type="EMBL" id="QBLH01002911">
    <property type="protein sequence ID" value="TGZ46248.1"/>
    <property type="molecule type" value="Genomic_DNA"/>
</dbReference>
<gene>
    <name evidence="3" type="ORF">DBV15_11935</name>
</gene>
<evidence type="ECO:0000256" key="1">
    <source>
        <dbReference type="SAM" id="Coils"/>
    </source>
</evidence>
<evidence type="ECO:0000313" key="3">
    <source>
        <dbReference type="EMBL" id="TGZ46248.1"/>
    </source>
</evidence>